<dbReference type="InterPro" id="IPR016181">
    <property type="entry name" value="Acyl_CoA_acyltransferase"/>
</dbReference>
<dbReference type="GO" id="GO:0016747">
    <property type="term" value="F:acyltransferase activity, transferring groups other than amino-acyl groups"/>
    <property type="evidence" value="ECO:0007669"/>
    <property type="project" value="InterPro"/>
</dbReference>
<proteinExistence type="predicted"/>
<name>A0A6A7BDF2_9PLEO</name>
<dbReference type="Pfam" id="PF13302">
    <property type="entry name" value="Acetyltransf_3"/>
    <property type="match status" value="1"/>
</dbReference>
<dbReference type="SUPFAM" id="SSF55729">
    <property type="entry name" value="Acyl-CoA N-acyltransferases (Nat)"/>
    <property type="match status" value="1"/>
</dbReference>
<evidence type="ECO:0000259" key="1">
    <source>
        <dbReference type="Pfam" id="PF13302"/>
    </source>
</evidence>
<reference evidence="2" key="1">
    <citation type="submission" date="2020-01" db="EMBL/GenBank/DDBJ databases">
        <authorList>
            <consortium name="DOE Joint Genome Institute"/>
            <person name="Haridas S."/>
            <person name="Albert R."/>
            <person name="Binder M."/>
            <person name="Bloem J."/>
            <person name="Labutti K."/>
            <person name="Salamov A."/>
            <person name="Andreopoulos B."/>
            <person name="Baker S.E."/>
            <person name="Barry K."/>
            <person name="Bills G."/>
            <person name="Bluhm B.H."/>
            <person name="Cannon C."/>
            <person name="Castanera R."/>
            <person name="Culley D.E."/>
            <person name="Daum C."/>
            <person name="Ezra D."/>
            <person name="Gonzalez J.B."/>
            <person name="Henrissat B."/>
            <person name="Kuo A."/>
            <person name="Liang C."/>
            <person name="Lipzen A."/>
            <person name="Lutzoni F."/>
            <person name="Magnuson J."/>
            <person name="Mondo S."/>
            <person name="Nolan M."/>
            <person name="Ohm R."/>
            <person name="Pangilinan J."/>
            <person name="Park H.-J."/>
            <person name="Ramirez L."/>
            <person name="Alfaro M."/>
            <person name="Sun H."/>
            <person name="Tritt A."/>
            <person name="Yoshinaga Y."/>
            <person name="Zwiers L.-H."/>
            <person name="Turgeon B.G."/>
            <person name="Goodwin S.B."/>
            <person name="Spatafora J.W."/>
            <person name="Crous P.W."/>
            <person name="Grigoriev I.V."/>
        </authorList>
    </citation>
    <scope>NUCLEOTIDE SEQUENCE</scope>
    <source>
        <strain evidence="2">IPT5</strain>
    </source>
</reference>
<dbReference type="InterPro" id="IPR000182">
    <property type="entry name" value="GNAT_dom"/>
</dbReference>
<accession>A0A6A7BDF2</accession>
<dbReference type="Gene3D" id="3.40.630.30">
    <property type="match status" value="1"/>
</dbReference>
<keyword evidence="3" id="KW-1185">Reference proteome</keyword>
<evidence type="ECO:0000313" key="2">
    <source>
        <dbReference type="EMBL" id="KAF2853541.1"/>
    </source>
</evidence>
<feature type="domain" description="N-acetyltransferase" evidence="1">
    <location>
        <begin position="9"/>
        <end position="202"/>
    </location>
</feature>
<dbReference type="InterPro" id="IPR051531">
    <property type="entry name" value="N-acetyltransferase"/>
</dbReference>
<gene>
    <name evidence="2" type="ORF">T440DRAFT_389960</name>
</gene>
<dbReference type="PANTHER" id="PTHR43792:SF1">
    <property type="entry name" value="N-ACETYLTRANSFERASE DOMAIN-CONTAINING PROTEIN"/>
    <property type="match status" value="1"/>
</dbReference>
<feature type="non-terminal residue" evidence="2">
    <location>
        <position position="1"/>
    </location>
</feature>
<organism evidence="2 3">
    <name type="scientific">Plenodomus tracheiphilus IPT5</name>
    <dbReference type="NCBI Taxonomy" id="1408161"/>
    <lineage>
        <taxon>Eukaryota</taxon>
        <taxon>Fungi</taxon>
        <taxon>Dikarya</taxon>
        <taxon>Ascomycota</taxon>
        <taxon>Pezizomycotina</taxon>
        <taxon>Dothideomycetes</taxon>
        <taxon>Pleosporomycetidae</taxon>
        <taxon>Pleosporales</taxon>
        <taxon>Pleosporineae</taxon>
        <taxon>Leptosphaeriaceae</taxon>
        <taxon>Plenodomus</taxon>
    </lineage>
</organism>
<sequence>TPRLTLIRLTNTAPSSQHLTWYHENWSSPSATCWSLRGASKSLSESRERMMQQLSQTDIFFYAVFATPTCDAEVREREGEVRLGEHLGSVSLRRQEGRGEATLDPLALLSTRASTGSTSTAAKAAGEEVNVDLRVLGYAFFETARGKGYATEANRGLLDAYAAFAVGEKEKASRTRRSFYVEACVDEENAGSKRVLGKLGFRVVGWKEEDERVFLNGAWRVGVYWVWGLFV</sequence>
<dbReference type="Proteomes" id="UP000799423">
    <property type="component" value="Unassembled WGS sequence"/>
</dbReference>
<dbReference type="EMBL" id="MU006295">
    <property type="protein sequence ID" value="KAF2853541.1"/>
    <property type="molecule type" value="Genomic_DNA"/>
</dbReference>
<dbReference type="OrthoDB" id="630895at2759"/>
<dbReference type="PANTHER" id="PTHR43792">
    <property type="entry name" value="GNAT FAMILY, PUTATIVE (AFU_ORTHOLOGUE AFUA_3G00765)-RELATED-RELATED"/>
    <property type="match status" value="1"/>
</dbReference>
<protein>
    <recommendedName>
        <fullName evidence="1">N-acetyltransferase domain-containing protein</fullName>
    </recommendedName>
</protein>
<dbReference type="AlphaFoldDB" id="A0A6A7BDF2"/>
<evidence type="ECO:0000313" key="3">
    <source>
        <dbReference type="Proteomes" id="UP000799423"/>
    </source>
</evidence>